<feature type="compositionally biased region" description="Basic residues" evidence="11">
    <location>
        <begin position="440"/>
        <end position="456"/>
    </location>
</feature>
<sequence length="546" mass="58164">MSRLKINLEAIERDCNTNAEGFSADGRVRVGSLLVSSEGVRDSEGHYYELSLNDFDVVPEAEGGFLGRGSSGSVRRATHRRSSTAVALKEIKVSGKAHMSEIRRELETLHAGDSATPYLVNFYGAFTHEGAVFIAMEAMDGSLQEIAKPTPLPVLACITRQMLKGLFYLHRIRHLMHRDLKPSNVLYNSRTGDIKISDFGVSSFLECTKADAHSFVGTVTYMSPERLHGDSYSYGADIWSLGLVVGELALGACPFAGLRGESSEGRFWALIQHLNAAGPALELPEEMDGTLADFINACVVKSPEQRATCSELLQHPFIKKYATSKAAPASPPATVNAARGGSFLTPPPLAIAIPGAGCGKARSPVLSFPAPTRAFEGFPGTDSGGPGSGAGSFSALLPTSASSSPPISSLQERHEDEADEDFADHLVIQQWLRSMEERATRHRHRPRGSDAHHHKPYASPANGSSAGNNAGGSAANTVSTAADGEHASSHSDEGWEQSHDRYSSDGGSACALPHDGTPGQQQSFESSRAGGEPSVNLDEELNKLLL</sequence>
<evidence type="ECO:0000256" key="6">
    <source>
        <dbReference type="ARBA" id="ARBA00038999"/>
    </source>
</evidence>
<name>A0A0M9G0W1_LEPPY</name>
<dbReference type="InterPro" id="IPR011009">
    <property type="entry name" value="Kinase-like_dom_sf"/>
</dbReference>
<dbReference type="InterPro" id="IPR008271">
    <property type="entry name" value="Ser/Thr_kinase_AS"/>
</dbReference>
<dbReference type="Proteomes" id="UP000037923">
    <property type="component" value="Unassembled WGS sequence"/>
</dbReference>
<dbReference type="RefSeq" id="XP_015658392.1">
    <property type="nucleotide sequence ID" value="XM_015802876.1"/>
</dbReference>
<keyword evidence="4 10" id="KW-0067">ATP-binding</keyword>
<dbReference type="SUPFAM" id="SSF56112">
    <property type="entry name" value="Protein kinase-like (PK-like)"/>
    <property type="match status" value="1"/>
</dbReference>
<feature type="compositionally biased region" description="Low complexity" evidence="11">
    <location>
        <begin position="391"/>
        <end position="410"/>
    </location>
</feature>
<accession>A0A0M9G0W1</accession>
<dbReference type="AlphaFoldDB" id="A0A0M9G0W1"/>
<evidence type="ECO:0000313" key="14">
    <source>
        <dbReference type="Proteomes" id="UP000037923"/>
    </source>
</evidence>
<comment type="catalytic activity">
    <reaction evidence="9">
        <text>L-tyrosyl-[protein] + ATP = O-phospho-L-tyrosyl-[protein] + ADP + H(+)</text>
        <dbReference type="Rhea" id="RHEA:10596"/>
        <dbReference type="Rhea" id="RHEA-COMP:10136"/>
        <dbReference type="Rhea" id="RHEA-COMP:20101"/>
        <dbReference type="ChEBI" id="CHEBI:15378"/>
        <dbReference type="ChEBI" id="CHEBI:30616"/>
        <dbReference type="ChEBI" id="CHEBI:46858"/>
        <dbReference type="ChEBI" id="CHEBI:61978"/>
        <dbReference type="ChEBI" id="CHEBI:456216"/>
        <dbReference type="EC" id="2.7.12.2"/>
    </reaction>
</comment>
<keyword evidence="2 10" id="KW-0547">Nucleotide-binding</keyword>
<evidence type="ECO:0000259" key="12">
    <source>
        <dbReference type="PROSITE" id="PS50011"/>
    </source>
</evidence>
<comment type="similarity">
    <text evidence="5">Belongs to the protein kinase superfamily. STE Ser/Thr protein kinase family. MAP kinase kinase subfamily.</text>
</comment>
<dbReference type="GO" id="GO:0005524">
    <property type="term" value="F:ATP binding"/>
    <property type="evidence" value="ECO:0007669"/>
    <property type="project" value="UniProtKB-UniRule"/>
</dbReference>
<protein>
    <recommendedName>
        <fullName evidence="6">mitogen-activated protein kinase kinase</fullName>
        <ecNumber evidence="6">2.7.12.2</ecNumber>
    </recommendedName>
</protein>
<feature type="compositionally biased region" description="Basic and acidic residues" evidence="11">
    <location>
        <begin position="483"/>
        <end position="503"/>
    </location>
</feature>
<dbReference type="GeneID" id="26905291"/>
<dbReference type="VEuPathDB" id="TriTrypDB:LpyrH10_09_1000"/>
<dbReference type="InterPro" id="IPR017441">
    <property type="entry name" value="Protein_kinase_ATP_BS"/>
</dbReference>
<feature type="compositionally biased region" description="Low complexity" evidence="11">
    <location>
        <begin position="458"/>
        <end position="476"/>
    </location>
</feature>
<dbReference type="EC" id="2.7.12.2" evidence="6"/>
<feature type="domain" description="Protein kinase" evidence="12">
    <location>
        <begin position="60"/>
        <end position="318"/>
    </location>
</feature>
<comment type="catalytic activity">
    <reaction evidence="7">
        <text>L-seryl-[protein] + ATP = O-phospho-L-seryl-[protein] + ADP + H(+)</text>
        <dbReference type="Rhea" id="RHEA:17989"/>
        <dbReference type="Rhea" id="RHEA-COMP:9863"/>
        <dbReference type="Rhea" id="RHEA-COMP:11604"/>
        <dbReference type="ChEBI" id="CHEBI:15378"/>
        <dbReference type="ChEBI" id="CHEBI:29999"/>
        <dbReference type="ChEBI" id="CHEBI:30616"/>
        <dbReference type="ChEBI" id="CHEBI:83421"/>
        <dbReference type="ChEBI" id="CHEBI:456216"/>
        <dbReference type="EC" id="2.7.12.2"/>
    </reaction>
</comment>
<evidence type="ECO:0000256" key="8">
    <source>
        <dbReference type="ARBA" id="ARBA00049299"/>
    </source>
</evidence>
<dbReference type="PANTHER" id="PTHR48013:SF9">
    <property type="entry name" value="DUAL SPECIFICITY MITOGEN-ACTIVATED PROTEIN KINASE KINASE 5"/>
    <property type="match status" value="1"/>
</dbReference>
<dbReference type="OMA" id="GAFTHEG"/>
<dbReference type="Pfam" id="PF00069">
    <property type="entry name" value="Pkinase"/>
    <property type="match status" value="1"/>
</dbReference>
<dbReference type="PANTHER" id="PTHR48013">
    <property type="entry name" value="DUAL SPECIFICITY MITOGEN-ACTIVATED PROTEIN KINASE KINASE 5-RELATED"/>
    <property type="match status" value="1"/>
</dbReference>
<keyword evidence="1" id="KW-0808">Transferase</keyword>
<evidence type="ECO:0000256" key="2">
    <source>
        <dbReference type="ARBA" id="ARBA00022741"/>
    </source>
</evidence>
<dbReference type="InterPro" id="IPR000719">
    <property type="entry name" value="Prot_kinase_dom"/>
</dbReference>
<evidence type="ECO:0000256" key="7">
    <source>
        <dbReference type="ARBA" id="ARBA00049014"/>
    </source>
</evidence>
<dbReference type="Gene3D" id="1.10.510.10">
    <property type="entry name" value="Transferase(Phosphotransferase) domain 1"/>
    <property type="match status" value="1"/>
</dbReference>
<evidence type="ECO:0000313" key="13">
    <source>
        <dbReference type="EMBL" id="KPA79953.1"/>
    </source>
</evidence>
<reference evidence="13 14" key="1">
    <citation type="submission" date="2015-07" db="EMBL/GenBank/DDBJ databases">
        <title>High-quality genome of monoxenous trypanosomatid Leptomonas pyrrhocoris.</title>
        <authorList>
            <person name="Flegontov P."/>
            <person name="Butenko A."/>
            <person name="Firsov S."/>
            <person name="Vlcek C."/>
            <person name="Logacheva M.D."/>
            <person name="Field M."/>
            <person name="Filatov D."/>
            <person name="Flegontova O."/>
            <person name="Gerasimov E."/>
            <person name="Jackson A.P."/>
            <person name="Kelly S."/>
            <person name="Opperdoes F."/>
            <person name="O'Reilly A."/>
            <person name="Votypka J."/>
            <person name="Yurchenko V."/>
            <person name="Lukes J."/>
        </authorList>
    </citation>
    <scope>NUCLEOTIDE SEQUENCE [LARGE SCALE GENOMIC DNA]</scope>
    <source>
        <strain evidence="13">H10</strain>
    </source>
</reference>
<evidence type="ECO:0000256" key="9">
    <source>
        <dbReference type="ARBA" id="ARBA00051693"/>
    </source>
</evidence>
<evidence type="ECO:0000256" key="10">
    <source>
        <dbReference type="PROSITE-ProRule" id="PRU10141"/>
    </source>
</evidence>
<gene>
    <name evidence="13" type="ORF">ABB37_05000</name>
</gene>
<dbReference type="SMART" id="SM00220">
    <property type="entry name" value="S_TKc"/>
    <property type="match status" value="1"/>
</dbReference>
<feature type="binding site" evidence="10">
    <location>
        <position position="89"/>
    </location>
    <ligand>
        <name>ATP</name>
        <dbReference type="ChEBI" id="CHEBI:30616"/>
    </ligand>
</feature>
<evidence type="ECO:0000256" key="3">
    <source>
        <dbReference type="ARBA" id="ARBA00022777"/>
    </source>
</evidence>
<keyword evidence="3" id="KW-0418">Kinase</keyword>
<feature type="region of interest" description="Disordered" evidence="11">
    <location>
        <begin position="438"/>
        <end position="546"/>
    </location>
</feature>
<dbReference type="EMBL" id="LGTL01000009">
    <property type="protein sequence ID" value="KPA79953.1"/>
    <property type="molecule type" value="Genomic_DNA"/>
</dbReference>
<evidence type="ECO:0000256" key="11">
    <source>
        <dbReference type="SAM" id="MobiDB-lite"/>
    </source>
</evidence>
<dbReference type="OrthoDB" id="10252354at2759"/>
<organism evidence="13 14">
    <name type="scientific">Leptomonas pyrrhocoris</name>
    <name type="common">Firebug parasite</name>
    <dbReference type="NCBI Taxonomy" id="157538"/>
    <lineage>
        <taxon>Eukaryota</taxon>
        <taxon>Discoba</taxon>
        <taxon>Euglenozoa</taxon>
        <taxon>Kinetoplastea</taxon>
        <taxon>Metakinetoplastina</taxon>
        <taxon>Trypanosomatida</taxon>
        <taxon>Trypanosomatidae</taxon>
        <taxon>Leishmaniinae</taxon>
        <taxon>Leptomonas</taxon>
    </lineage>
</organism>
<dbReference type="PROSITE" id="PS00108">
    <property type="entry name" value="PROTEIN_KINASE_ST"/>
    <property type="match status" value="1"/>
</dbReference>
<keyword evidence="14" id="KW-1185">Reference proteome</keyword>
<comment type="catalytic activity">
    <reaction evidence="8">
        <text>L-threonyl-[protein] + ATP = O-phospho-L-threonyl-[protein] + ADP + H(+)</text>
        <dbReference type="Rhea" id="RHEA:46608"/>
        <dbReference type="Rhea" id="RHEA-COMP:11060"/>
        <dbReference type="Rhea" id="RHEA-COMP:11605"/>
        <dbReference type="ChEBI" id="CHEBI:15378"/>
        <dbReference type="ChEBI" id="CHEBI:30013"/>
        <dbReference type="ChEBI" id="CHEBI:30616"/>
        <dbReference type="ChEBI" id="CHEBI:61977"/>
        <dbReference type="ChEBI" id="CHEBI:456216"/>
        <dbReference type="EC" id="2.7.12.2"/>
    </reaction>
</comment>
<dbReference type="CDD" id="cd06623">
    <property type="entry name" value="PKc_MAPKK_plant_like"/>
    <property type="match status" value="1"/>
</dbReference>
<evidence type="ECO:0000256" key="5">
    <source>
        <dbReference type="ARBA" id="ARBA00038035"/>
    </source>
</evidence>
<comment type="caution">
    <text evidence="13">The sequence shown here is derived from an EMBL/GenBank/DDBJ whole genome shotgun (WGS) entry which is preliminary data.</text>
</comment>
<dbReference type="PROSITE" id="PS50011">
    <property type="entry name" value="PROTEIN_KINASE_DOM"/>
    <property type="match status" value="1"/>
</dbReference>
<dbReference type="Gene3D" id="3.30.200.20">
    <property type="entry name" value="Phosphorylase Kinase, domain 1"/>
    <property type="match status" value="1"/>
</dbReference>
<dbReference type="PROSITE" id="PS00107">
    <property type="entry name" value="PROTEIN_KINASE_ATP"/>
    <property type="match status" value="1"/>
</dbReference>
<evidence type="ECO:0000256" key="4">
    <source>
        <dbReference type="ARBA" id="ARBA00022840"/>
    </source>
</evidence>
<dbReference type="GO" id="GO:0004708">
    <property type="term" value="F:MAP kinase kinase activity"/>
    <property type="evidence" value="ECO:0007669"/>
    <property type="project" value="UniProtKB-EC"/>
</dbReference>
<proteinExistence type="inferred from homology"/>
<evidence type="ECO:0000256" key="1">
    <source>
        <dbReference type="ARBA" id="ARBA00022679"/>
    </source>
</evidence>
<feature type="region of interest" description="Disordered" evidence="11">
    <location>
        <begin position="376"/>
        <end position="418"/>
    </location>
</feature>